<dbReference type="AlphaFoldDB" id="A0A225VSH8"/>
<dbReference type="PANTHER" id="PTHR46586">
    <property type="entry name" value="ANKYRIN REPEAT-CONTAINING PROTEIN"/>
    <property type="match status" value="1"/>
</dbReference>
<keyword evidence="2" id="KW-1185">Reference proteome</keyword>
<dbReference type="SUPFAM" id="SSF140860">
    <property type="entry name" value="Pseudo ankyrin repeat-like"/>
    <property type="match status" value="1"/>
</dbReference>
<dbReference type="InterPro" id="IPR052050">
    <property type="entry name" value="SecEffector_AnkRepeat"/>
</dbReference>
<reference evidence="2" key="1">
    <citation type="submission" date="2017-03" db="EMBL/GenBank/DDBJ databases">
        <title>Phytopthora megakarya and P. palmivora, two closely related causual agents of cacao black pod achieved similar genome size and gene model numbers by different mechanisms.</title>
        <authorList>
            <person name="Ali S."/>
            <person name="Shao J."/>
            <person name="Larry D.J."/>
            <person name="Kronmiller B."/>
            <person name="Shen D."/>
            <person name="Strem M.D."/>
            <person name="Melnick R.L."/>
            <person name="Guiltinan M.J."/>
            <person name="Tyler B.M."/>
            <person name="Meinhardt L.W."/>
            <person name="Bailey B.A."/>
        </authorList>
    </citation>
    <scope>NUCLEOTIDE SEQUENCE [LARGE SCALE GENOMIC DNA]</scope>
    <source>
        <strain evidence="2">zdho120</strain>
    </source>
</reference>
<dbReference type="PANTHER" id="PTHR46586:SF3">
    <property type="entry name" value="ANKYRIN REPEAT-CONTAINING PROTEIN"/>
    <property type="match status" value="1"/>
</dbReference>
<evidence type="ECO:0000313" key="1">
    <source>
        <dbReference type="EMBL" id="OWZ07858.1"/>
    </source>
</evidence>
<comment type="caution">
    <text evidence="1">The sequence shown here is derived from an EMBL/GenBank/DDBJ whole genome shotgun (WGS) entry which is preliminary data.</text>
</comment>
<name>A0A225VSH8_9STRA</name>
<accession>A0A225VSH8</accession>
<dbReference type="Proteomes" id="UP000198211">
    <property type="component" value="Unassembled WGS sequence"/>
</dbReference>
<protein>
    <submittedName>
        <fullName evidence="1">Uncharacterized protein</fullName>
    </submittedName>
</protein>
<sequence>MDKIAAWGRLEILIWMRDAGIPDYFTKYAMDDASTNGHLEVVQWLHIHEKAKCTIDAMKRAAMYGKRDEGFTIDALDDAACNGHLEVVRWLHDNRNEGCSGRAI</sequence>
<dbReference type="EMBL" id="NBNE01003372">
    <property type="protein sequence ID" value="OWZ07858.1"/>
    <property type="molecule type" value="Genomic_DNA"/>
</dbReference>
<evidence type="ECO:0000313" key="2">
    <source>
        <dbReference type="Proteomes" id="UP000198211"/>
    </source>
</evidence>
<organism evidence="1 2">
    <name type="scientific">Phytophthora megakarya</name>
    <dbReference type="NCBI Taxonomy" id="4795"/>
    <lineage>
        <taxon>Eukaryota</taxon>
        <taxon>Sar</taxon>
        <taxon>Stramenopiles</taxon>
        <taxon>Oomycota</taxon>
        <taxon>Peronosporomycetes</taxon>
        <taxon>Peronosporales</taxon>
        <taxon>Peronosporaceae</taxon>
        <taxon>Phytophthora</taxon>
    </lineage>
</organism>
<dbReference type="Gene3D" id="1.25.40.20">
    <property type="entry name" value="Ankyrin repeat-containing domain"/>
    <property type="match status" value="1"/>
</dbReference>
<dbReference type="InterPro" id="IPR036770">
    <property type="entry name" value="Ankyrin_rpt-contain_sf"/>
</dbReference>
<gene>
    <name evidence="1" type="ORF">PHMEG_00019692</name>
</gene>
<dbReference type="OrthoDB" id="67499at2759"/>
<proteinExistence type="predicted"/>